<keyword evidence="3" id="KW-1185">Reference proteome</keyword>
<proteinExistence type="predicted"/>
<comment type="caution">
    <text evidence="2">The sequence shown here is derived from an EMBL/GenBank/DDBJ whole genome shotgun (WGS) entry which is preliminary data.</text>
</comment>
<gene>
    <name evidence="2" type="ORF">NDU88_005020</name>
</gene>
<dbReference type="Proteomes" id="UP001066276">
    <property type="component" value="Chromosome 2_1"/>
</dbReference>
<accession>A0AAV7VLG4</accession>
<name>A0AAV7VLG4_PLEWA</name>
<feature type="compositionally biased region" description="Basic and acidic residues" evidence="1">
    <location>
        <begin position="1"/>
        <end position="32"/>
    </location>
</feature>
<evidence type="ECO:0000313" key="2">
    <source>
        <dbReference type="EMBL" id="KAJ1201206.1"/>
    </source>
</evidence>
<organism evidence="2 3">
    <name type="scientific">Pleurodeles waltl</name>
    <name type="common">Iberian ribbed newt</name>
    <dbReference type="NCBI Taxonomy" id="8319"/>
    <lineage>
        <taxon>Eukaryota</taxon>
        <taxon>Metazoa</taxon>
        <taxon>Chordata</taxon>
        <taxon>Craniata</taxon>
        <taxon>Vertebrata</taxon>
        <taxon>Euteleostomi</taxon>
        <taxon>Amphibia</taxon>
        <taxon>Batrachia</taxon>
        <taxon>Caudata</taxon>
        <taxon>Salamandroidea</taxon>
        <taxon>Salamandridae</taxon>
        <taxon>Pleurodelinae</taxon>
        <taxon>Pleurodeles</taxon>
    </lineage>
</organism>
<sequence length="133" mass="14900">MKGDVKRGAGEEQEREGDAERGAGEEQEREGDTEGGADEEQEREGEGTEQEEGRRNPAKRSIGRDTEMPTETGERRDWSRHVPGGAWLTQVRSCLWGKFLTRWNSSGSGRGTQGRDREEGLGERKFVSACTYH</sequence>
<dbReference type="AlphaFoldDB" id="A0AAV7VLG4"/>
<feature type="compositionally biased region" description="Acidic residues" evidence="1">
    <location>
        <begin position="33"/>
        <end position="50"/>
    </location>
</feature>
<feature type="region of interest" description="Disordered" evidence="1">
    <location>
        <begin position="1"/>
        <end position="80"/>
    </location>
</feature>
<dbReference type="EMBL" id="JANPWB010000003">
    <property type="protein sequence ID" value="KAJ1201206.1"/>
    <property type="molecule type" value="Genomic_DNA"/>
</dbReference>
<evidence type="ECO:0000256" key="1">
    <source>
        <dbReference type="SAM" id="MobiDB-lite"/>
    </source>
</evidence>
<protein>
    <submittedName>
        <fullName evidence="2">Uncharacterized protein</fullName>
    </submittedName>
</protein>
<evidence type="ECO:0000313" key="3">
    <source>
        <dbReference type="Proteomes" id="UP001066276"/>
    </source>
</evidence>
<feature type="compositionally biased region" description="Basic and acidic residues" evidence="1">
    <location>
        <begin position="62"/>
        <end position="80"/>
    </location>
</feature>
<reference evidence="2" key="1">
    <citation type="journal article" date="2022" name="bioRxiv">
        <title>Sequencing and chromosome-scale assembly of the giantPleurodeles waltlgenome.</title>
        <authorList>
            <person name="Brown T."/>
            <person name="Elewa A."/>
            <person name="Iarovenko S."/>
            <person name="Subramanian E."/>
            <person name="Araus A.J."/>
            <person name="Petzold A."/>
            <person name="Susuki M."/>
            <person name="Suzuki K.-i.T."/>
            <person name="Hayashi T."/>
            <person name="Toyoda A."/>
            <person name="Oliveira C."/>
            <person name="Osipova E."/>
            <person name="Leigh N.D."/>
            <person name="Simon A."/>
            <person name="Yun M.H."/>
        </authorList>
    </citation>
    <scope>NUCLEOTIDE SEQUENCE</scope>
    <source>
        <strain evidence="2">20211129_DDA</strain>
        <tissue evidence="2">Liver</tissue>
    </source>
</reference>